<feature type="domain" description="PRC-barrel" evidence="1">
    <location>
        <begin position="14"/>
        <end position="87"/>
    </location>
</feature>
<dbReference type="HOGENOM" id="CLU_108884_1_1_0"/>
<keyword evidence="3" id="KW-1185">Reference proteome</keyword>
<dbReference type="AlphaFoldDB" id="D7CUM7"/>
<dbReference type="eggNOG" id="COG1873">
    <property type="taxonomic scope" value="Bacteria"/>
</dbReference>
<protein>
    <submittedName>
        <fullName evidence="2">PRC-barrel domain protein</fullName>
    </submittedName>
</protein>
<name>D7CUM7_TRURR</name>
<reference evidence="2 3" key="2">
    <citation type="journal article" date="2011" name="Stand. Genomic Sci.">
        <title>Complete genome sequence of Truepera radiovictrix type strain (RQ-24).</title>
        <authorList>
            <person name="Ivanova N."/>
            <person name="Rohde C."/>
            <person name="Munk C."/>
            <person name="Nolan M."/>
            <person name="Lucas S."/>
            <person name="Del Rio T.G."/>
            <person name="Tice H."/>
            <person name="Deshpande S."/>
            <person name="Cheng J.F."/>
            <person name="Tapia R."/>
            <person name="Han C."/>
            <person name="Goodwin L."/>
            <person name="Pitluck S."/>
            <person name="Liolios K."/>
            <person name="Mavromatis K."/>
            <person name="Mikhailova N."/>
            <person name="Pati A."/>
            <person name="Chen A."/>
            <person name="Palaniappan K."/>
            <person name="Land M."/>
            <person name="Hauser L."/>
            <person name="Chang Y.J."/>
            <person name="Jeffries C.D."/>
            <person name="Brambilla E."/>
            <person name="Rohde M."/>
            <person name="Goker M."/>
            <person name="Tindall B.J."/>
            <person name="Woyke T."/>
            <person name="Bristow J."/>
            <person name="Eisen J.A."/>
            <person name="Markowitz V."/>
            <person name="Hugenholtz P."/>
            <person name="Kyrpides N.C."/>
            <person name="Klenk H.P."/>
            <person name="Lapidus A."/>
        </authorList>
    </citation>
    <scope>NUCLEOTIDE SEQUENCE [LARGE SCALE GENOMIC DNA]</scope>
    <source>
        <strain evidence="3">DSM 17093 / CIP 108686 / LMG 22925 / RQ-24</strain>
    </source>
</reference>
<dbReference type="Pfam" id="PF05239">
    <property type="entry name" value="PRC"/>
    <property type="match status" value="1"/>
</dbReference>
<dbReference type="KEGG" id="tra:Trad_0884"/>
<dbReference type="PANTHER" id="PTHR36505">
    <property type="entry name" value="BLR1072 PROTEIN"/>
    <property type="match status" value="1"/>
</dbReference>
<proteinExistence type="predicted"/>
<dbReference type="STRING" id="649638.Trad_0884"/>
<evidence type="ECO:0000313" key="2">
    <source>
        <dbReference type="EMBL" id="ADI14018.1"/>
    </source>
</evidence>
<dbReference type="InterPro" id="IPR011033">
    <property type="entry name" value="PRC_barrel-like_sf"/>
</dbReference>
<sequence length="125" mass="14268">MSQMRTPEGRNLTAKTLIGDNIRNSQGENLGNVQDLMIDLEGGKIAYVVVSYGGFLGMGDKLFAVPWNAFRLDAENHNFILDVDQEVLKNAEGFDKNNWPNVADRDWGQRVHQHYGTRPYWDERV</sequence>
<gene>
    <name evidence="2" type="ordered locus">Trad_0884</name>
</gene>
<dbReference type="PANTHER" id="PTHR36505:SF1">
    <property type="entry name" value="BLR1072 PROTEIN"/>
    <property type="match status" value="1"/>
</dbReference>
<evidence type="ECO:0000313" key="3">
    <source>
        <dbReference type="Proteomes" id="UP000000379"/>
    </source>
</evidence>
<dbReference type="RefSeq" id="WP_013177390.1">
    <property type="nucleotide sequence ID" value="NC_014221.1"/>
</dbReference>
<reference evidence="3" key="1">
    <citation type="submission" date="2010-05" db="EMBL/GenBank/DDBJ databases">
        <title>The complete genome of Truepera radiovictris DSM 17093.</title>
        <authorList>
            <consortium name="US DOE Joint Genome Institute (JGI-PGF)"/>
            <person name="Lucas S."/>
            <person name="Copeland A."/>
            <person name="Lapidus A."/>
            <person name="Glavina del Rio T."/>
            <person name="Dalin E."/>
            <person name="Tice H."/>
            <person name="Bruce D."/>
            <person name="Goodwin L."/>
            <person name="Pitluck S."/>
            <person name="Kyrpides N."/>
            <person name="Mavromatis K."/>
            <person name="Ovchinnikova G."/>
            <person name="Munk A.C."/>
            <person name="Detter J.C."/>
            <person name="Han C."/>
            <person name="Tapia R."/>
            <person name="Land M."/>
            <person name="Hauser L."/>
            <person name="Markowitz V."/>
            <person name="Cheng J.-F."/>
            <person name="Hugenholtz P."/>
            <person name="Woyke T."/>
            <person name="Wu D."/>
            <person name="Tindall B."/>
            <person name="Pomrenke H.G."/>
            <person name="Brambilla E."/>
            <person name="Klenk H.-P."/>
            <person name="Eisen J.A."/>
        </authorList>
    </citation>
    <scope>NUCLEOTIDE SEQUENCE [LARGE SCALE GENOMIC DNA]</scope>
    <source>
        <strain evidence="3">DSM 17093 / CIP 108686 / LMG 22925 / RQ-24</strain>
    </source>
</reference>
<dbReference type="Gene3D" id="2.30.30.240">
    <property type="entry name" value="PRC-barrel domain"/>
    <property type="match status" value="1"/>
</dbReference>
<organism evidence="2 3">
    <name type="scientific">Truepera radiovictrix (strain DSM 17093 / CIP 108686 / LMG 22925 / RQ-24)</name>
    <dbReference type="NCBI Taxonomy" id="649638"/>
    <lineage>
        <taxon>Bacteria</taxon>
        <taxon>Thermotogati</taxon>
        <taxon>Deinococcota</taxon>
        <taxon>Deinococci</taxon>
        <taxon>Trueperales</taxon>
        <taxon>Trueperaceae</taxon>
        <taxon>Truepera</taxon>
    </lineage>
</organism>
<dbReference type="InterPro" id="IPR027275">
    <property type="entry name" value="PRC-brl_dom"/>
</dbReference>
<dbReference type="EMBL" id="CP002049">
    <property type="protein sequence ID" value="ADI14018.1"/>
    <property type="molecule type" value="Genomic_DNA"/>
</dbReference>
<dbReference type="Proteomes" id="UP000000379">
    <property type="component" value="Chromosome"/>
</dbReference>
<evidence type="ECO:0000259" key="1">
    <source>
        <dbReference type="Pfam" id="PF05239"/>
    </source>
</evidence>
<dbReference type="SUPFAM" id="SSF50346">
    <property type="entry name" value="PRC-barrel domain"/>
    <property type="match status" value="1"/>
</dbReference>
<accession>D7CUM7</accession>